<proteinExistence type="predicted"/>
<name>A0A5D4RB10_9BACI</name>
<dbReference type="RefSeq" id="WP_148975078.1">
    <property type="nucleotide sequence ID" value="NZ_VTER01000006.1"/>
</dbReference>
<gene>
    <name evidence="1" type="ORF">FZD51_12475</name>
</gene>
<dbReference type="InterPro" id="IPR021617">
    <property type="entry name" value="DUF3231"/>
</dbReference>
<accession>A0A5D4RB10</accession>
<comment type="caution">
    <text evidence="1">The sequence shown here is derived from an EMBL/GenBank/DDBJ whole genome shotgun (WGS) entry which is preliminary data.</text>
</comment>
<reference evidence="1 2" key="1">
    <citation type="submission" date="2019-08" db="EMBL/GenBank/DDBJ databases">
        <title>Bacillus genomes from the desert of Cuatro Cienegas, Coahuila.</title>
        <authorList>
            <person name="Olmedo-Alvarez G."/>
        </authorList>
    </citation>
    <scope>NUCLEOTIDE SEQUENCE [LARGE SCALE GENOMIC DNA]</scope>
    <source>
        <strain evidence="1 2">CH446_14T</strain>
    </source>
</reference>
<dbReference type="Proteomes" id="UP000322139">
    <property type="component" value="Unassembled WGS sequence"/>
</dbReference>
<dbReference type="Pfam" id="PF11553">
    <property type="entry name" value="DUF3231"/>
    <property type="match status" value="2"/>
</dbReference>
<dbReference type="InterPro" id="IPR012347">
    <property type="entry name" value="Ferritin-like"/>
</dbReference>
<organism evidence="1 2">
    <name type="scientific">Bacillus infantis</name>
    <dbReference type="NCBI Taxonomy" id="324767"/>
    <lineage>
        <taxon>Bacteria</taxon>
        <taxon>Bacillati</taxon>
        <taxon>Bacillota</taxon>
        <taxon>Bacilli</taxon>
        <taxon>Bacillales</taxon>
        <taxon>Bacillaceae</taxon>
        <taxon>Bacillus</taxon>
    </lineage>
</organism>
<protein>
    <submittedName>
        <fullName evidence="1">DUF3231 family protein</fullName>
    </submittedName>
</protein>
<sequence>MELHHDPRLTSAEIAYLWNTYMDDSATICLIYHFFQRVDDQDIKACLEHTIQLAESHMERVAQLFAKESIPVPRAFPADQHVNLNAARLYTDMFYCDVMLNAARFAVLSHTMGLNISSREDVFVLYSEFYEEANIVLKEILDTMKGKGIFVRPPYIPYPDKRDIVEKQSFVRGWMGKRRPLLAIEAAQLFDNGITNQMGKELLTGFIQTVSDQQIKDYFIRGRGLAADFVSKVQSLLEEDLVPNGMTWDSKVTKSTDSPYSDQLMLFLVSTLNALGVARYGKALSMTLRRDVAAYYMRCFADTTAYSEDGLDLLIQNKWFEQPPQCPERDERAGI</sequence>
<dbReference type="AlphaFoldDB" id="A0A5D4RB10"/>
<dbReference type="EMBL" id="VTER01000006">
    <property type="protein sequence ID" value="TYS47749.1"/>
    <property type="molecule type" value="Genomic_DNA"/>
</dbReference>
<evidence type="ECO:0000313" key="1">
    <source>
        <dbReference type="EMBL" id="TYS47749.1"/>
    </source>
</evidence>
<evidence type="ECO:0000313" key="2">
    <source>
        <dbReference type="Proteomes" id="UP000322139"/>
    </source>
</evidence>
<dbReference type="Gene3D" id="1.20.1260.10">
    <property type="match status" value="2"/>
</dbReference>